<dbReference type="InterPro" id="IPR032465">
    <property type="entry name" value="ACMSD"/>
</dbReference>
<keyword evidence="8" id="KW-1185">Reference proteome</keyword>
<dbReference type="InterPro" id="IPR006680">
    <property type="entry name" value="Amidohydro-rel"/>
</dbReference>
<comment type="caution">
    <text evidence="7">The sequence shown here is derived from an EMBL/GenBank/DDBJ whole genome shotgun (WGS) entry which is preliminary data.</text>
</comment>
<evidence type="ECO:0000313" key="8">
    <source>
        <dbReference type="Proteomes" id="UP000570166"/>
    </source>
</evidence>
<evidence type="ECO:0000313" key="7">
    <source>
        <dbReference type="EMBL" id="MBA2933510.1"/>
    </source>
</evidence>
<dbReference type="AlphaFoldDB" id="A0A838L3K9"/>
<evidence type="ECO:0000256" key="4">
    <source>
        <dbReference type="ARBA" id="ARBA00036832"/>
    </source>
</evidence>
<dbReference type="GO" id="GO:0016787">
    <property type="term" value="F:hydrolase activity"/>
    <property type="evidence" value="ECO:0007669"/>
    <property type="project" value="UniProtKB-KW"/>
</dbReference>
<dbReference type="GO" id="GO:0046872">
    <property type="term" value="F:metal ion binding"/>
    <property type="evidence" value="ECO:0007669"/>
    <property type="project" value="UniProtKB-KW"/>
</dbReference>
<name>A0A838L3K9_9SPHN</name>
<accession>A0A838L3K9</accession>
<evidence type="ECO:0000256" key="5">
    <source>
        <dbReference type="ARBA" id="ARBA00038889"/>
    </source>
</evidence>
<dbReference type="PANTHER" id="PTHR21240:SF29">
    <property type="entry name" value="AMIDOHYDROLASE-RELATED DOMAIN-CONTAINING PROTEIN"/>
    <property type="match status" value="1"/>
</dbReference>
<proteinExistence type="predicted"/>
<dbReference type="Gene3D" id="3.20.20.140">
    <property type="entry name" value="Metal-dependent hydrolases"/>
    <property type="match status" value="1"/>
</dbReference>
<keyword evidence="1" id="KW-0479">Metal-binding</keyword>
<dbReference type="Proteomes" id="UP000570166">
    <property type="component" value="Unassembled WGS sequence"/>
</dbReference>
<dbReference type="RefSeq" id="WP_160363335.1">
    <property type="nucleotide sequence ID" value="NZ_JACEIB010000003.1"/>
</dbReference>
<dbReference type="Pfam" id="PF04909">
    <property type="entry name" value="Amidohydro_2"/>
    <property type="match status" value="1"/>
</dbReference>
<keyword evidence="3" id="KW-0456">Lyase</keyword>
<dbReference type="EMBL" id="JACEIB010000003">
    <property type="protein sequence ID" value="MBA2933510.1"/>
    <property type="molecule type" value="Genomic_DNA"/>
</dbReference>
<organism evidence="7 8">
    <name type="scientific">Sphingomonas chungangi</name>
    <dbReference type="NCBI Taxonomy" id="2683589"/>
    <lineage>
        <taxon>Bacteria</taxon>
        <taxon>Pseudomonadati</taxon>
        <taxon>Pseudomonadota</taxon>
        <taxon>Alphaproteobacteria</taxon>
        <taxon>Sphingomonadales</taxon>
        <taxon>Sphingomonadaceae</taxon>
        <taxon>Sphingomonas</taxon>
    </lineage>
</organism>
<keyword evidence="7" id="KW-0378">Hydrolase</keyword>
<evidence type="ECO:0000256" key="1">
    <source>
        <dbReference type="ARBA" id="ARBA00022723"/>
    </source>
</evidence>
<dbReference type="GO" id="GO:0047596">
    <property type="term" value="F:6-methylsalicylate decarboxylase activity"/>
    <property type="evidence" value="ECO:0007669"/>
    <property type="project" value="UniProtKB-EC"/>
</dbReference>
<dbReference type="EC" id="4.1.1.52" evidence="5"/>
<evidence type="ECO:0000256" key="3">
    <source>
        <dbReference type="ARBA" id="ARBA00023239"/>
    </source>
</evidence>
<comment type="catalytic activity">
    <reaction evidence="4">
        <text>6-methylsalicylate + H(+) = 3-methylphenol + CO2</text>
        <dbReference type="Rhea" id="RHEA:23112"/>
        <dbReference type="ChEBI" id="CHEBI:15378"/>
        <dbReference type="ChEBI" id="CHEBI:16526"/>
        <dbReference type="ChEBI" id="CHEBI:17231"/>
        <dbReference type="ChEBI" id="CHEBI:36658"/>
        <dbReference type="EC" id="4.1.1.52"/>
    </reaction>
    <physiologicalReaction direction="left-to-right" evidence="4">
        <dbReference type="Rhea" id="RHEA:23113"/>
    </physiologicalReaction>
</comment>
<dbReference type="PANTHER" id="PTHR21240">
    <property type="entry name" value="2-AMINO-3-CARBOXYLMUCONATE-6-SEMIALDEHYDE DECARBOXYLASE"/>
    <property type="match status" value="1"/>
</dbReference>
<reference evidence="7 8" key="1">
    <citation type="submission" date="2020-07" db="EMBL/GenBank/DDBJ databases">
        <authorList>
            <person name="Sun Q."/>
        </authorList>
    </citation>
    <scope>NUCLEOTIDE SEQUENCE [LARGE SCALE GENOMIC DNA]</scope>
    <source>
        <strain evidence="7 8">CGMCC 1.13654</strain>
    </source>
</reference>
<sequence length="329" mass="35810">MAEPRIDVHFHYLPDFYRSALIAAGFSHADGIARLPDWSERDMIETMDRLGIERAYLSISSPGVHFGDDGAARDLARRVNEEAARLKSVHSGRIEFFASTPLPDIDGAVAEIAHAIDTLGASGVVFESHFHGIYLGDDRLEPVLAELDRRRAVLFVHPTTPGISCGCGGGTPDFGYPAPMMEFVFDTTRTFTNMVLSGTFERHRELRIILPHAGAALPILAGRIDLIGPMLAPEGAAKPPSMREALKCAHFDLAGTPVPELLGALLSVADPNHIHYGSDWPYTPTPVCEKLAAELDGTALLDGPLRSQAMRRNSERLFAERSDTHAPQS</sequence>
<protein>
    <recommendedName>
        <fullName evidence="5">6-methylsalicylate decarboxylase</fullName>
        <ecNumber evidence="5">4.1.1.52</ecNumber>
    </recommendedName>
</protein>
<dbReference type="GO" id="GO:0019748">
    <property type="term" value="P:secondary metabolic process"/>
    <property type="evidence" value="ECO:0007669"/>
    <property type="project" value="TreeGrafter"/>
</dbReference>
<dbReference type="SUPFAM" id="SSF51556">
    <property type="entry name" value="Metallo-dependent hydrolases"/>
    <property type="match status" value="1"/>
</dbReference>
<keyword evidence="2" id="KW-0862">Zinc</keyword>
<dbReference type="GO" id="GO:0005829">
    <property type="term" value="C:cytosol"/>
    <property type="evidence" value="ECO:0007669"/>
    <property type="project" value="TreeGrafter"/>
</dbReference>
<evidence type="ECO:0000256" key="2">
    <source>
        <dbReference type="ARBA" id="ARBA00022833"/>
    </source>
</evidence>
<evidence type="ECO:0000259" key="6">
    <source>
        <dbReference type="Pfam" id="PF04909"/>
    </source>
</evidence>
<dbReference type="InterPro" id="IPR032466">
    <property type="entry name" value="Metal_Hydrolase"/>
</dbReference>
<feature type="domain" description="Amidohydrolase-related" evidence="6">
    <location>
        <begin position="6"/>
        <end position="318"/>
    </location>
</feature>
<gene>
    <name evidence="7" type="ORF">HZF05_05310</name>
</gene>